<reference evidence="2" key="2">
    <citation type="submission" date="2018-11" db="EMBL/GenBank/DDBJ databases">
        <title>Proposal to divide the Flavobacteriaceae and reorganize its genera based on Amino Acid Identity values calculated from whole genome sequences.</title>
        <authorList>
            <person name="Nicholson A.C."/>
            <person name="Gulvik C.A."/>
            <person name="Whitney A.M."/>
            <person name="Humrighouse B.W."/>
            <person name="Bell M."/>
            <person name="Holmes B."/>
            <person name="Steigerwalt A."/>
            <person name="Villarma A."/>
            <person name="Sheth M."/>
            <person name="Batra D."/>
            <person name="Pryor J."/>
            <person name="Bernardet J.-F."/>
            <person name="Hugo C."/>
            <person name="Kampfer P."/>
            <person name="Newman J."/>
            <person name="Mcquiston J.R."/>
        </authorList>
    </citation>
    <scope>NUCLEOTIDE SEQUENCE [LARGE SCALE GENOMIC DNA]</scope>
    <source>
        <strain evidence="2">G0188</strain>
    </source>
</reference>
<dbReference type="OrthoDB" id="1809393at2"/>
<sequence>MNREIKFRAFCPKLKVMSKPFSFNQVLNFGDVVFNSLDLKKHIVMQFTGLVDKNGVDIYEGDLLKGFGMVYQVVFSDGAFYMKLKTVHHRLSRVFISQEEIEVIGSIHSNPELIKR</sequence>
<evidence type="ECO:0000313" key="4">
    <source>
        <dbReference type="Proteomes" id="UP000255224"/>
    </source>
</evidence>
<dbReference type="SUPFAM" id="SSF159006">
    <property type="entry name" value="YopX-like"/>
    <property type="match status" value="1"/>
</dbReference>
<dbReference type="Proteomes" id="UP000273270">
    <property type="component" value="Chromosome"/>
</dbReference>
<evidence type="ECO:0000313" key="5">
    <source>
        <dbReference type="Proteomes" id="UP000273270"/>
    </source>
</evidence>
<evidence type="ECO:0000259" key="1">
    <source>
        <dbReference type="Pfam" id="PF09643"/>
    </source>
</evidence>
<dbReference type="Proteomes" id="UP000255224">
    <property type="component" value="Unassembled WGS sequence"/>
</dbReference>
<keyword evidence="5" id="KW-1185">Reference proteome</keyword>
<reference evidence="5" key="3">
    <citation type="submission" date="2018-11" db="EMBL/GenBank/DDBJ databases">
        <title>Proposal to divide the Flavobacteriaceae and reorganize its genera based on Amino Acid Identity values calculated from whole genome sequences.</title>
        <authorList>
            <person name="Nicholson A.C."/>
            <person name="Gulvik C.A."/>
            <person name="Whitney A.M."/>
            <person name="Humrighouse B.W."/>
            <person name="Bell M."/>
            <person name="Holmes B."/>
            <person name="Steigerwalt A.G."/>
            <person name="Villarma A."/>
            <person name="Sheth M."/>
            <person name="Batra D."/>
            <person name="Pryor J."/>
            <person name="Bernardet J.-F."/>
            <person name="Hugo C."/>
            <person name="Kampfer P."/>
            <person name="Newman J."/>
            <person name="McQuiston J.R."/>
        </authorList>
    </citation>
    <scope>NUCLEOTIDE SEQUENCE [LARGE SCALE GENOMIC DNA]</scope>
    <source>
        <strain evidence="5">G0188</strain>
    </source>
</reference>
<evidence type="ECO:0000313" key="2">
    <source>
        <dbReference type="EMBL" id="AZA49768.1"/>
    </source>
</evidence>
<dbReference type="EMBL" id="CP033920">
    <property type="protein sequence ID" value="AZA49768.1"/>
    <property type="molecule type" value="Genomic_DNA"/>
</dbReference>
<dbReference type="KEGG" id="ccau:EG346_16975"/>
<dbReference type="EMBL" id="UFVQ01000003">
    <property type="protein sequence ID" value="STC95656.1"/>
    <property type="molecule type" value="Genomic_DNA"/>
</dbReference>
<dbReference type="Gene3D" id="2.30.30.290">
    <property type="entry name" value="YopX-like domains"/>
    <property type="match status" value="1"/>
</dbReference>
<name>A0A376DU21_CHRCU</name>
<dbReference type="RefSeq" id="WP_123880233.1">
    <property type="nucleotide sequence ID" value="NZ_CP033920.1"/>
</dbReference>
<reference evidence="3 4" key="1">
    <citation type="submission" date="2018-06" db="EMBL/GenBank/DDBJ databases">
        <authorList>
            <consortium name="Pathogen Informatics"/>
            <person name="Doyle S."/>
        </authorList>
    </citation>
    <scope>NUCLEOTIDE SEQUENCE [LARGE SCALE GENOMIC DNA]</scope>
    <source>
        <strain evidence="3 4">NCTC13533</strain>
    </source>
</reference>
<accession>A0A376DU21</accession>
<dbReference type="InterPro" id="IPR023385">
    <property type="entry name" value="YopX-like_C"/>
</dbReference>
<dbReference type="AlphaFoldDB" id="A0A376DU21"/>
<dbReference type="Pfam" id="PF09643">
    <property type="entry name" value="YopX"/>
    <property type="match status" value="1"/>
</dbReference>
<feature type="domain" description="YopX protein" evidence="1">
    <location>
        <begin position="39"/>
        <end position="115"/>
    </location>
</feature>
<evidence type="ECO:0000313" key="3">
    <source>
        <dbReference type="EMBL" id="STC95656.1"/>
    </source>
</evidence>
<gene>
    <name evidence="2" type="ORF">EG346_16975</name>
    <name evidence="3" type="ORF">NCTC13533_01947</name>
</gene>
<proteinExistence type="predicted"/>
<organism evidence="3 4">
    <name type="scientific">Chryseobacterium carnipullorum</name>
    <dbReference type="NCBI Taxonomy" id="1124835"/>
    <lineage>
        <taxon>Bacteria</taxon>
        <taxon>Pseudomonadati</taxon>
        <taxon>Bacteroidota</taxon>
        <taxon>Flavobacteriia</taxon>
        <taxon>Flavobacteriales</taxon>
        <taxon>Weeksellaceae</taxon>
        <taxon>Chryseobacterium group</taxon>
        <taxon>Chryseobacterium</taxon>
    </lineage>
</organism>
<dbReference type="InterPro" id="IPR019096">
    <property type="entry name" value="YopX_protein"/>
</dbReference>
<accession>A0A3G6N9E3</accession>
<protein>
    <submittedName>
        <fullName evidence="3">YopX protein</fullName>
    </submittedName>
</protein>